<evidence type="ECO:0000259" key="2">
    <source>
        <dbReference type="Pfam" id="PF17846"/>
    </source>
</evidence>
<evidence type="ECO:0000313" key="3">
    <source>
        <dbReference type="EMBL" id="CDJ30685.1"/>
    </source>
</evidence>
<protein>
    <submittedName>
        <fullName evidence="3">5'-3' exonuclease, putative</fullName>
    </submittedName>
</protein>
<dbReference type="PANTHER" id="PTHR12341:SF7">
    <property type="entry name" value="5'-3' EXORIBONUCLEASE 1"/>
    <property type="match status" value="1"/>
</dbReference>
<dbReference type="VEuPathDB" id="ToxoDB:EMH_0060440"/>
<keyword evidence="4" id="KW-1185">Reference proteome</keyword>
<gene>
    <name evidence="3" type="ORF">EMH_0060440</name>
</gene>
<dbReference type="GO" id="GO:0005634">
    <property type="term" value="C:nucleus"/>
    <property type="evidence" value="ECO:0007669"/>
    <property type="project" value="TreeGrafter"/>
</dbReference>
<organism evidence="3 4">
    <name type="scientific">Eimeria mitis</name>
    <dbReference type="NCBI Taxonomy" id="44415"/>
    <lineage>
        <taxon>Eukaryota</taxon>
        <taxon>Sar</taxon>
        <taxon>Alveolata</taxon>
        <taxon>Apicomplexa</taxon>
        <taxon>Conoidasida</taxon>
        <taxon>Coccidia</taxon>
        <taxon>Eucoccidiorida</taxon>
        <taxon>Eimeriorina</taxon>
        <taxon>Eimeriidae</taxon>
        <taxon>Eimeria</taxon>
    </lineage>
</organism>
<accession>U6JYX1</accession>
<feature type="region of interest" description="Disordered" evidence="1">
    <location>
        <begin position="42"/>
        <end position="73"/>
    </location>
</feature>
<reference evidence="3" key="1">
    <citation type="submission" date="2013-10" db="EMBL/GenBank/DDBJ databases">
        <title>Genomic analysis of the causative agents of coccidiosis in chickens.</title>
        <authorList>
            <person name="Reid A.J."/>
            <person name="Blake D."/>
            <person name="Billington K."/>
            <person name="Browne H."/>
            <person name="Dunn M."/>
            <person name="Hung S."/>
            <person name="Kawahara F."/>
            <person name="Miranda-Saavedra D."/>
            <person name="Mourier T."/>
            <person name="Nagra H."/>
            <person name="Otto T.D."/>
            <person name="Rawlings N."/>
            <person name="Sanchez A."/>
            <person name="Sanders M."/>
            <person name="Subramaniam C."/>
            <person name="Tay Y."/>
            <person name="Dear P."/>
            <person name="Doerig C."/>
            <person name="Gruber A."/>
            <person name="Parkinson J."/>
            <person name="Shirley M."/>
            <person name="Wan K.L."/>
            <person name="Berriman M."/>
            <person name="Tomley F."/>
            <person name="Pain A."/>
        </authorList>
    </citation>
    <scope>NUCLEOTIDE SEQUENCE [LARGE SCALE GENOMIC DNA]</scope>
    <source>
        <strain evidence="3">Houghton</strain>
    </source>
</reference>
<evidence type="ECO:0000256" key="1">
    <source>
        <dbReference type="SAM" id="MobiDB-lite"/>
    </source>
</evidence>
<dbReference type="RefSeq" id="XP_013353250.1">
    <property type="nucleotide sequence ID" value="XM_013497796.1"/>
</dbReference>
<sequence>MLREPEKLQLLHISLVREYLALDLLPAKIAYSQEQIAFRNQDAAHGDSLSPGGSARLNRPGEASQQSPLEGRPNRRVDKMLCCPAETERAIDDFVIFCFLAGNDFLPHTFSTDIGEKGLDRIPCTGRIRNEQNAGGWPMACRELPMLNNFGGDTCKAFRAKFYMQKLNIVLGTERGERELQHLCQSYLEGLQWVAYYYFRGPDASGWRWFYSYHYAPFLRDVLDCNVFSPSMVSRGAGAGKRCEDLSYLLDRTIALPSGEPYSPFMQLLSILPPQSAALLPPQLSHILTHPPPRLARFFPKDFEIDMEGVKVPWGGVALLPFLDEAVLESVVLPLLEKLPPEVLKRNETGKVVLLMREGNEQIWRQHGLLIYDSDSGTSALATLDPVYERECFFFKNKIIHKDLGVALDIPSLLNRINSSIEEEVPQGREQRQVRIFPSSLPWAFPDVVDSCVVEEEVLVLPPLLAARLEVSKVVGLLKILRPTAHLPPASSQVDIKDAVDGYVATLQRVLQWTELSSVRPRCGPPVTLQPLPKLQPQGQELLFPTAPLPGASPAAAVLTPSLHSKCIADTLNKLLSSRFILYDYPFVKLASPVAVWHPTFYLPVDFGSAVQSADVPTDPMEQLQEVEKEKQRLLSQGVAVADESEAFYFFTQHRAKARAQQSVERPQNTAPYWDPGEQVLGGPGEEVQLDCAPVQPLELQLQRLALDVTCAIPGTEQQQLSRGYHPETALSTLLVELLPVEDIVMEEKLVDLRTANSSSGSAARPNMHERKSTACVHFRYGPETVFRLLPLLSTPSNTLLESMQQCHQEVMDAVEAHRKIQWKAGDDVFCVAPNEHQQLRLGTTGVLESSPVNDSSHLYVRVSSWHEEPIGFQTELDDACKAICATSSQGKTVLVLQERAYTLEEAAGLIGVTPFAAFQIFSSVFLKDGDNLYAVELGKQLIEAFPAFGQALDSAGRGSGSFTTSCHLKAADVFRGLPDPAFLASRLASMAAQSASRRAKAVAGEYAWLPDSIYKALDDERNAWSMATPPARSLVLRAEEATCVPAADLLSIQKHIASAFLRLREVQQVKVGEFRFVYTVMAHLGQRVAYARFRGGLNLNQQDQNQKAEIRGEADAEFILSQISAAERVTLFQKQLAFLEDLCIEGLRTETEALTLSEFSFALQATGYPSGVK</sequence>
<keyword evidence="3" id="KW-0378">Hydrolase</keyword>
<name>U6JYX1_9EIME</name>
<dbReference type="InterPro" id="IPR027073">
    <property type="entry name" value="5_3_exoribonuclease"/>
</dbReference>
<keyword evidence="3" id="KW-0269">Exonuclease</keyword>
<reference evidence="3" key="2">
    <citation type="submission" date="2013-10" db="EMBL/GenBank/DDBJ databases">
        <authorList>
            <person name="Aslett M."/>
        </authorList>
    </citation>
    <scope>NUCLEOTIDE SEQUENCE [LARGE SCALE GENOMIC DNA]</scope>
    <source>
        <strain evidence="3">Houghton</strain>
    </source>
</reference>
<dbReference type="GO" id="GO:0000956">
    <property type="term" value="P:nuclear-transcribed mRNA catabolic process"/>
    <property type="evidence" value="ECO:0007669"/>
    <property type="project" value="TreeGrafter"/>
</dbReference>
<evidence type="ECO:0000313" key="4">
    <source>
        <dbReference type="Proteomes" id="UP000030744"/>
    </source>
</evidence>
<dbReference type="GeneID" id="25380655"/>
<dbReference type="PANTHER" id="PTHR12341">
    <property type="entry name" value="5'-&gt;3' EXORIBONUCLEASE"/>
    <property type="match status" value="1"/>
</dbReference>
<dbReference type="GO" id="GO:0004534">
    <property type="term" value="F:5'-3' RNA exonuclease activity"/>
    <property type="evidence" value="ECO:0007669"/>
    <property type="project" value="TreeGrafter"/>
</dbReference>
<feature type="domain" description="Xrn1 helical" evidence="2">
    <location>
        <begin position="157"/>
        <end position="224"/>
    </location>
</feature>
<dbReference type="Gene3D" id="1.25.40.1050">
    <property type="match status" value="1"/>
</dbReference>
<keyword evidence="3" id="KW-0540">Nuclease</keyword>
<dbReference type="Proteomes" id="UP000030744">
    <property type="component" value="Unassembled WGS sequence"/>
</dbReference>
<dbReference type="Pfam" id="PF17846">
    <property type="entry name" value="XRN_M"/>
    <property type="match status" value="3"/>
</dbReference>
<dbReference type="InterPro" id="IPR041412">
    <property type="entry name" value="Xrn1_helical"/>
</dbReference>
<dbReference type="GO" id="GO:0003723">
    <property type="term" value="F:RNA binding"/>
    <property type="evidence" value="ECO:0007669"/>
    <property type="project" value="TreeGrafter"/>
</dbReference>
<feature type="domain" description="Xrn1 helical" evidence="2">
    <location>
        <begin position="86"/>
        <end position="122"/>
    </location>
</feature>
<dbReference type="AlphaFoldDB" id="U6JYX1"/>
<proteinExistence type="predicted"/>
<feature type="domain" description="Xrn1 helical" evidence="2">
    <location>
        <begin position="245"/>
        <end position="363"/>
    </location>
</feature>
<dbReference type="OrthoDB" id="372487at2759"/>
<dbReference type="EMBL" id="HG682701">
    <property type="protein sequence ID" value="CDJ30685.1"/>
    <property type="molecule type" value="Genomic_DNA"/>
</dbReference>